<keyword evidence="2 7" id="KW-0808">Transferase</keyword>
<comment type="subcellular location">
    <subcellularLocation>
        <location evidence="7">Cytoplasm</location>
    </subcellularLocation>
</comment>
<dbReference type="GO" id="GO:0004140">
    <property type="term" value="F:dephospho-CoA kinase activity"/>
    <property type="evidence" value="ECO:0007669"/>
    <property type="project" value="TreeGrafter"/>
</dbReference>
<comment type="function">
    <text evidence="7">Reversibly transfers an adenylyl group from ATP to 4'-phosphopantetheine, yielding dephospho-CoA (dPCoA) and pyrophosphate.</text>
</comment>
<accession>A0A133UMS6</accession>
<keyword evidence="5 7" id="KW-0067">ATP-binding</keyword>
<comment type="caution">
    <text evidence="9">The sequence shown here is derived from an EMBL/GenBank/DDBJ whole genome shotgun (WGS) entry which is preliminary data.</text>
</comment>
<keyword evidence="6 7" id="KW-0173">Coenzyme A biosynthesis</keyword>
<evidence type="ECO:0000256" key="4">
    <source>
        <dbReference type="ARBA" id="ARBA00022741"/>
    </source>
</evidence>
<dbReference type="GO" id="GO:0005737">
    <property type="term" value="C:cytoplasm"/>
    <property type="evidence" value="ECO:0007669"/>
    <property type="project" value="UniProtKB-SubCell"/>
</dbReference>
<keyword evidence="10" id="KW-1185">Reference proteome</keyword>
<comment type="similarity">
    <text evidence="7">Belongs to the eukaryotic CoaD family.</text>
</comment>
<organism evidence="9 10">
    <name type="scientific">candidate division MSBL1 archaeon SCGC-AAA259I07</name>
    <dbReference type="NCBI Taxonomy" id="1698266"/>
    <lineage>
        <taxon>Archaea</taxon>
        <taxon>Methanobacteriati</taxon>
        <taxon>Methanobacteriota</taxon>
        <taxon>candidate division MSBL1</taxon>
    </lineage>
</organism>
<protein>
    <recommendedName>
        <fullName evidence="7">Phosphopantetheine adenylyltransferase</fullName>
        <ecNumber evidence="7">2.7.7.3</ecNumber>
    </recommendedName>
    <alternativeName>
        <fullName evidence="7">Dephospho-CoA pyrophosphorylase</fullName>
    </alternativeName>
    <alternativeName>
        <fullName evidence="7">Pantetheine-phosphate adenylyltransferase</fullName>
        <shortName evidence="7">PPAT</shortName>
    </alternativeName>
</protein>
<comment type="pathway">
    <text evidence="7">Cofactor biosynthesis; coenzyme A biosynthesis.</text>
</comment>
<feature type="domain" description="Cytidyltransferase-like" evidence="8">
    <location>
        <begin position="12"/>
        <end position="146"/>
    </location>
</feature>
<proteinExistence type="inferred from homology"/>
<dbReference type="PANTHER" id="PTHR10695:SF46">
    <property type="entry name" value="BIFUNCTIONAL COENZYME A SYNTHASE-RELATED"/>
    <property type="match status" value="1"/>
</dbReference>
<reference evidence="9 10" key="1">
    <citation type="journal article" date="2016" name="Sci. Rep.">
        <title>Metabolic traits of an uncultured archaeal lineage -MSBL1- from brine pools of the Red Sea.</title>
        <authorList>
            <person name="Mwirichia R."/>
            <person name="Alam I."/>
            <person name="Rashid M."/>
            <person name="Vinu M."/>
            <person name="Ba-Alawi W."/>
            <person name="Anthony Kamau A."/>
            <person name="Kamanda Ngugi D."/>
            <person name="Goker M."/>
            <person name="Klenk H.P."/>
            <person name="Bajic V."/>
            <person name="Stingl U."/>
        </authorList>
    </citation>
    <scope>NUCLEOTIDE SEQUENCE [LARGE SCALE GENOMIC DNA]</scope>
    <source>
        <strain evidence="9">SCGC-AAA259I07</strain>
    </source>
</reference>
<evidence type="ECO:0000313" key="9">
    <source>
        <dbReference type="EMBL" id="KXA95471.1"/>
    </source>
</evidence>
<keyword evidence="4 7" id="KW-0547">Nucleotide-binding</keyword>
<dbReference type="GO" id="GO:0005524">
    <property type="term" value="F:ATP binding"/>
    <property type="evidence" value="ECO:0007669"/>
    <property type="project" value="UniProtKB-KW"/>
</dbReference>
<evidence type="ECO:0000256" key="5">
    <source>
        <dbReference type="ARBA" id="ARBA00022840"/>
    </source>
</evidence>
<gene>
    <name evidence="7" type="primary">coaD</name>
    <name evidence="9" type="ORF">AKJ36_00470</name>
</gene>
<dbReference type="NCBIfam" id="NF001985">
    <property type="entry name" value="PRK00777.1"/>
    <property type="match status" value="1"/>
</dbReference>
<evidence type="ECO:0000259" key="8">
    <source>
        <dbReference type="Pfam" id="PF01467"/>
    </source>
</evidence>
<dbReference type="InterPro" id="IPR023540">
    <property type="entry name" value="PPAT_arch"/>
</dbReference>
<dbReference type="PANTHER" id="PTHR10695">
    <property type="entry name" value="DEPHOSPHO-COA KINASE-RELATED"/>
    <property type="match status" value="1"/>
</dbReference>
<dbReference type="EC" id="2.7.7.3" evidence="7"/>
<dbReference type="GO" id="GO:0015937">
    <property type="term" value="P:coenzyme A biosynthetic process"/>
    <property type="evidence" value="ECO:0007669"/>
    <property type="project" value="UniProtKB-UniRule"/>
</dbReference>
<evidence type="ECO:0000256" key="6">
    <source>
        <dbReference type="ARBA" id="ARBA00022993"/>
    </source>
</evidence>
<evidence type="ECO:0000256" key="3">
    <source>
        <dbReference type="ARBA" id="ARBA00022695"/>
    </source>
</evidence>
<comment type="catalytic activity">
    <reaction evidence="7">
        <text>(R)-4'-phosphopantetheine + ATP + H(+) = 3'-dephospho-CoA + diphosphate</text>
        <dbReference type="Rhea" id="RHEA:19801"/>
        <dbReference type="ChEBI" id="CHEBI:15378"/>
        <dbReference type="ChEBI" id="CHEBI:30616"/>
        <dbReference type="ChEBI" id="CHEBI:33019"/>
        <dbReference type="ChEBI" id="CHEBI:57328"/>
        <dbReference type="ChEBI" id="CHEBI:61723"/>
        <dbReference type="EC" id="2.7.7.3"/>
    </reaction>
</comment>
<dbReference type="InterPro" id="IPR014729">
    <property type="entry name" value="Rossmann-like_a/b/a_fold"/>
</dbReference>
<dbReference type="InterPro" id="IPR004821">
    <property type="entry name" value="Cyt_trans-like"/>
</dbReference>
<dbReference type="NCBIfam" id="TIGR00125">
    <property type="entry name" value="cyt_tran_rel"/>
    <property type="match status" value="1"/>
</dbReference>
<dbReference type="AlphaFoldDB" id="A0A133UMS6"/>
<sequence>MVNKMKYGKVAVGGTFDFLHDGHKAILGKAFELGEKVQIGIVSDQKNLEKDSAGIRPLEEREKDLEEFLKDQGWRSRAEIETISDPVGSTAESNELEAIVVSEETRPGAEKINEIRSEKGLNPLDIIEIPFVFADDGKPISSIRIRYGEIDEHGNIEKEEKKISDYG</sequence>
<dbReference type="Pfam" id="PF01467">
    <property type="entry name" value="CTP_transf_like"/>
    <property type="match status" value="1"/>
</dbReference>
<evidence type="ECO:0000313" key="10">
    <source>
        <dbReference type="Proteomes" id="UP000070155"/>
    </source>
</evidence>
<evidence type="ECO:0000256" key="2">
    <source>
        <dbReference type="ARBA" id="ARBA00022679"/>
    </source>
</evidence>
<keyword evidence="1 7" id="KW-0963">Cytoplasm</keyword>
<dbReference type="GO" id="GO:0004595">
    <property type="term" value="F:pantetheine-phosphate adenylyltransferase activity"/>
    <property type="evidence" value="ECO:0007669"/>
    <property type="project" value="UniProtKB-UniRule"/>
</dbReference>
<name>A0A133UMS6_9EURY</name>
<dbReference type="UniPathway" id="UPA00241"/>
<keyword evidence="3 7" id="KW-0548">Nucleotidyltransferase</keyword>
<dbReference type="EMBL" id="LHXQ01000003">
    <property type="protein sequence ID" value="KXA95471.1"/>
    <property type="molecule type" value="Genomic_DNA"/>
</dbReference>
<dbReference type="HAMAP" id="MF_00647">
    <property type="entry name" value="PPAT_arch"/>
    <property type="match status" value="1"/>
</dbReference>
<evidence type="ECO:0000256" key="7">
    <source>
        <dbReference type="HAMAP-Rule" id="MF_00647"/>
    </source>
</evidence>
<dbReference type="Gene3D" id="3.40.50.620">
    <property type="entry name" value="HUPs"/>
    <property type="match status" value="1"/>
</dbReference>
<evidence type="ECO:0000256" key="1">
    <source>
        <dbReference type="ARBA" id="ARBA00022490"/>
    </source>
</evidence>
<dbReference type="Proteomes" id="UP000070155">
    <property type="component" value="Unassembled WGS sequence"/>
</dbReference>
<dbReference type="SUPFAM" id="SSF52374">
    <property type="entry name" value="Nucleotidylyl transferase"/>
    <property type="match status" value="1"/>
</dbReference>